<keyword evidence="2" id="KW-1185">Reference proteome</keyword>
<gene>
    <name evidence="1" type="ORF">C2845_PM07G17860</name>
</gene>
<evidence type="ECO:0000313" key="1">
    <source>
        <dbReference type="EMBL" id="RLN21867.1"/>
    </source>
</evidence>
<organism evidence="1 2">
    <name type="scientific">Panicum miliaceum</name>
    <name type="common">Proso millet</name>
    <name type="synonym">Broomcorn millet</name>
    <dbReference type="NCBI Taxonomy" id="4540"/>
    <lineage>
        <taxon>Eukaryota</taxon>
        <taxon>Viridiplantae</taxon>
        <taxon>Streptophyta</taxon>
        <taxon>Embryophyta</taxon>
        <taxon>Tracheophyta</taxon>
        <taxon>Spermatophyta</taxon>
        <taxon>Magnoliopsida</taxon>
        <taxon>Liliopsida</taxon>
        <taxon>Poales</taxon>
        <taxon>Poaceae</taxon>
        <taxon>PACMAD clade</taxon>
        <taxon>Panicoideae</taxon>
        <taxon>Panicodae</taxon>
        <taxon>Paniceae</taxon>
        <taxon>Panicinae</taxon>
        <taxon>Panicum</taxon>
        <taxon>Panicum sect. Panicum</taxon>
    </lineage>
</organism>
<dbReference type="OrthoDB" id="1416748at2759"/>
<proteinExistence type="predicted"/>
<sequence>MRVFTDAMTRYAHKFPHPPPGKYYAVDAGYPNRVIFHHIGVQGTMWSIGKTAPRHKV</sequence>
<protein>
    <submittedName>
        <fullName evidence="1">Transposon protein, putative, CACTA, En/Spm sub-class</fullName>
    </submittedName>
</protein>
<accession>A0A3L6SK64</accession>
<comment type="caution">
    <text evidence="1">The sequence shown here is derived from an EMBL/GenBank/DDBJ whole genome shotgun (WGS) entry which is preliminary data.</text>
</comment>
<reference evidence="2" key="1">
    <citation type="journal article" date="2019" name="Nat. Commun.">
        <title>The genome of broomcorn millet.</title>
        <authorList>
            <person name="Zou C."/>
            <person name="Miki D."/>
            <person name="Li D."/>
            <person name="Tang Q."/>
            <person name="Xiao L."/>
            <person name="Rajput S."/>
            <person name="Deng P."/>
            <person name="Jia W."/>
            <person name="Huang R."/>
            <person name="Zhang M."/>
            <person name="Sun Y."/>
            <person name="Hu J."/>
            <person name="Fu X."/>
            <person name="Schnable P.S."/>
            <person name="Li F."/>
            <person name="Zhang H."/>
            <person name="Feng B."/>
            <person name="Zhu X."/>
            <person name="Liu R."/>
            <person name="Schnable J.C."/>
            <person name="Zhu J.-K."/>
            <person name="Zhang H."/>
        </authorList>
    </citation>
    <scope>NUCLEOTIDE SEQUENCE [LARGE SCALE GENOMIC DNA]</scope>
</reference>
<dbReference type="AlphaFoldDB" id="A0A3L6SK64"/>
<name>A0A3L6SK64_PANMI</name>
<dbReference type="EMBL" id="PQIB02000004">
    <property type="protein sequence ID" value="RLN21867.1"/>
    <property type="molecule type" value="Genomic_DNA"/>
</dbReference>
<evidence type="ECO:0000313" key="2">
    <source>
        <dbReference type="Proteomes" id="UP000275267"/>
    </source>
</evidence>
<dbReference type="Proteomes" id="UP000275267">
    <property type="component" value="Unassembled WGS sequence"/>
</dbReference>